<keyword evidence="5" id="KW-1185">Reference proteome</keyword>
<evidence type="ECO:0000259" key="2">
    <source>
        <dbReference type="Pfam" id="PF01385"/>
    </source>
</evidence>
<dbReference type="Pfam" id="PF01385">
    <property type="entry name" value="OrfB_IS605"/>
    <property type="match status" value="1"/>
</dbReference>
<dbReference type="EMBL" id="JBHSDK010000015">
    <property type="protein sequence ID" value="MFC4335658.1"/>
    <property type="molecule type" value="Genomic_DNA"/>
</dbReference>
<gene>
    <name evidence="4" type="ORF">ACFPET_10645</name>
</gene>
<protein>
    <submittedName>
        <fullName evidence="4">RNA-guided endonuclease InsQ/TnpB family protein</fullName>
    </submittedName>
</protein>
<feature type="domain" description="Transposase putative helix-turn-helix" evidence="3">
    <location>
        <begin position="3"/>
        <end position="45"/>
    </location>
</feature>
<evidence type="ECO:0000313" key="4">
    <source>
        <dbReference type="EMBL" id="MFC4335658.1"/>
    </source>
</evidence>
<comment type="caution">
    <text evidence="4">The sequence shown here is derived from an EMBL/GenBank/DDBJ whole genome shotgun (WGS) entry which is preliminary data.</text>
</comment>
<dbReference type="InterPro" id="IPR021027">
    <property type="entry name" value="Transposase_put_HTH"/>
</dbReference>
<evidence type="ECO:0000256" key="1">
    <source>
        <dbReference type="SAM" id="MobiDB-lite"/>
    </source>
</evidence>
<evidence type="ECO:0000313" key="5">
    <source>
        <dbReference type="Proteomes" id="UP001595823"/>
    </source>
</evidence>
<evidence type="ECO:0000259" key="3">
    <source>
        <dbReference type="Pfam" id="PF12323"/>
    </source>
</evidence>
<accession>A0ABV8TZ18</accession>
<dbReference type="GO" id="GO:0004519">
    <property type="term" value="F:endonuclease activity"/>
    <property type="evidence" value="ECO:0007669"/>
    <property type="project" value="UniProtKB-KW"/>
</dbReference>
<reference evidence="5" key="1">
    <citation type="journal article" date="2019" name="Int. J. Syst. Evol. Microbiol.">
        <title>The Global Catalogue of Microorganisms (GCM) 10K type strain sequencing project: providing services to taxonomists for standard genome sequencing and annotation.</title>
        <authorList>
            <consortium name="The Broad Institute Genomics Platform"/>
            <consortium name="The Broad Institute Genome Sequencing Center for Infectious Disease"/>
            <person name="Wu L."/>
            <person name="Ma J."/>
        </authorList>
    </citation>
    <scope>NUCLEOTIDE SEQUENCE [LARGE SCALE GENOMIC DNA]</scope>
    <source>
        <strain evidence="5">IBRC-M 10908</strain>
    </source>
</reference>
<feature type="domain" description="Probable transposase IS891/IS1136/IS1341" evidence="2">
    <location>
        <begin position="183"/>
        <end position="252"/>
    </location>
</feature>
<sequence>MFLRYRFRIYPTARQRGVLARTFGCVRVVYNDAIAARQAAYRNGKRYPSTAELDRRLITWAKTTPERSWLSEVSTVPLQQALRDCHKAYRAFFDSMAGRRRGPRVGPPRFKSRSNRQAARFTRRGFQVRENGRLFVAKVGELRVAWSRDLPSDPSSATIIKTPAERYYVSFVVAVKDGAELLEPIADPDAETGIDLGLKEFAVMRGGRTKTSPGFFRRMERKLRNAQRALSRRRKGSKNRDKARREGRRLAAAGHAEAQNACGAQVGPARRGRSATKQEPAR</sequence>
<keyword evidence="4" id="KW-0255">Endonuclease</keyword>
<name>A0ABV8TZ18_9ACTN</name>
<feature type="compositionally biased region" description="Basic residues" evidence="1">
    <location>
        <begin position="225"/>
        <end position="237"/>
    </location>
</feature>
<organism evidence="4 5">
    <name type="scientific">Salininema proteolyticum</name>
    <dbReference type="NCBI Taxonomy" id="1607685"/>
    <lineage>
        <taxon>Bacteria</taxon>
        <taxon>Bacillati</taxon>
        <taxon>Actinomycetota</taxon>
        <taxon>Actinomycetes</taxon>
        <taxon>Glycomycetales</taxon>
        <taxon>Glycomycetaceae</taxon>
        <taxon>Salininema</taxon>
    </lineage>
</organism>
<feature type="region of interest" description="Disordered" evidence="1">
    <location>
        <begin position="225"/>
        <end position="282"/>
    </location>
</feature>
<dbReference type="NCBIfam" id="NF040570">
    <property type="entry name" value="guided_TnpB"/>
    <property type="match status" value="1"/>
</dbReference>
<dbReference type="Pfam" id="PF12323">
    <property type="entry name" value="HTH_OrfB_IS605"/>
    <property type="match status" value="1"/>
</dbReference>
<keyword evidence="4" id="KW-0378">Hydrolase</keyword>
<dbReference type="Proteomes" id="UP001595823">
    <property type="component" value="Unassembled WGS sequence"/>
</dbReference>
<dbReference type="InterPro" id="IPR001959">
    <property type="entry name" value="Transposase"/>
</dbReference>
<dbReference type="RefSeq" id="WP_380620739.1">
    <property type="nucleotide sequence ID" value="NZ_JBHSDK010000015.1"/>
</dbReference>
<proteinExistence type="predicted"/>
<keyword evidence="4" id="KW-0540">Nuclease</keyword>